<proteinExistence type="predicted"/>
<dbReference type="InterPro" id="IPR018511">
    <property type="entry name" value="Hemolysin-typ_Ca-bd_CS"/>
</dbReference>
<reference evidence="1 2" key="1">
    <citation type="journal article" date="2014" name="PLoS Genet.">
        <title>Hidden diversity in honey bee gut symbionts detected by single-cell genomics.</title>
        <authorList>
            <person name="Engel P."/>
            <person name="Stepanauskas R."/>
            <person name="Moran N."/>
        </authorList>
    </citation>
    <scope>NUCLEOTIDE SEQUENCE [LARGE SCALE GENOMIC DNA]</scope>
    <source>
        <strain evidence="1 2">SCGC AB-598-J21</strain>
    </source>
</reference>
<accession>A0A074W460</accession>
<gene>
    <name evidence="1" type="ORF">SASC598J21_000590</name>
</gene>
<protein>
    <submittedName>
        <fullName evidence="1">Uncharacterized protein</fullName>
    </submittedName>
</protein>
<dbReference type="EMBL" id="AVQL01000056">
    <property type="protein sequence ID" value="KEQ02159.1"/>
    <property type="molecule type" value="Genomic_DNA"/>
</dbReference>
<dbReference type="Proteomes" id="UP000027644">
    <property type="component" value="Unassembled WGS sequence"/>
</dbReference>
<sequence length="61" mass="6922">MIIISIIIDFIYIFEIQSLICKIKNKILIKFASKIIGKCDRIFGSDGEDELYGGDGDDELH</sequence>
<feature type="non-terminal residue" evidence="1">
    <location>
        <position position="61"/>
    </location>
</feature>
<organism evidence="1 2">
    <name type="scientific">Snodgrassella alvi SCGC AB-598-J21</name>
    <dbReference type="NCBI Taxonomy" id="1385367"/>
    <lineage>
        <taxon>Bacteria</taxon>
        <taxon>Pseudomonadati</taxon>
        <taxon>Pseudomonadota</taxon>
        <taxon>Betaproteobacteria</taxon>
        <taxon>Neisseriales</taxon>
        <taxon>Neisseriaceae</taxon>
        <taxon>Snodgrassella</taxon>
    </lineage>
</organism>
<evidence type="ECO:0000313" key="2">
    <source>
        <dbReference type="Proteomes" id="UP000027644"/>
    </source>
</evidence>
<comment type="caution">
    <text evidence="1">The sequence shown here is derived from an EMBL/GenBank/DDBJ whole genome shotgun (WGS) entry which is preliminary data.</text>
</comment>
<dbReference type="AlphaFoldDB" id="A0A074W460"/>
<dbReference type="PROSITE" id="PS00330">
    <property type="entry name" value="HEMOLYSIN_CALCIUM"/>
    <property type="match status" value="1"/>
</dbReference>
<evidence type="ECO:0000313" key="1">
    <source>
        <dbReference type="EMBL" id="KEQ02159.1"/>
    </source>
</evidence>
<dbReference type="GO" id="GO:0005509">
    <property type="term" value="F:calcium ion binding"/>
    <property type="evidence" value="ECO:0007669"/>
    <property type="project" value="InterPro"/>
</dbReference>
<dbReference type="InterPro" id="IPR001343">
    <property type="entry name" value="Hemolysn_Ca-bd"/>
</dbReference>
<dbReference type="Pfam" id="PF00353">
    <property type="entry name" value="HemolysinCabind"/>
    <property type="match status" value="1"/>
</dbReference>
<name>A0A074W460_9NEIS</name>